<keyword evidence="5" id="KW-0539">Nucleus</keyword>
<dbReference type="AlphaFoldDB" id="A0A9P6E4C5"/>
<gene>
    <name evidence="9" type="ORF">CPB83DRAFT_864765</name>
</gene>
<keyword evidence="10" id="KW-1185">Reference proteome</keyword>
<feature type="region of interest" description="Disordered" evidence="6">
    <location>
        <begin position="636"/>
        <end position="669"/>
    </location>
</feature>
<evidence type="ECO:0000259" key="7">
    <source>
        <dbReference type="Pfam" id="PF07034"/>
    </source>
</evidence>
<evidence type="ECO:0000259" key="8">
    <source>
        <dbReference type="Pfam" id="PF18137"/>
    </source>
</evidence>
<dbReference type="CDD" id="cd20704">
    <property type="entry name" value="Orc3"/>
    <property type="match status" value="1"/>
</dbReference>
<dbReference type="GO" id="GO:0006270">
    <property type="term" value="P:DNA replication initiation"/>
    <property type="evidence" value="ECO:0007669"/>
    <property type="project" value="TreeGrafter"/>
</dbReference>
<reference evidence="9" key="1">
    <citation type="submission" date="2020-11" db="EMBL/GenBank/DDBJ databases">
        <authorList>
            <consortium name="DOE Joint Genome Institute"/>
            <person name="Ahrendt S."/>
            <person name="Riley R."/>
            <person name="Andreopoulos W."/>
            <person name="Labutti K."/>
            <person name="Pangilinan J."/>
            <person name="Ruiz-Duenas F.J."/>
            <person name="Barrasa J.M."/>
            <person name="Sanchez-Garcia M."/>
            <person name="Camarero S."/>
            <person name="Miyauchi S."/>
            <person name="Serrano A."/>
            <person name="Linde D."/>
            <person name="Babiker R."/>
            <person name="Drula E."/>
            <person name="Ayuso-Fernandez I."/>
            <person name="Pacheco R."/>
            <person name="Padilla G."/>
            <person name="Ferreira P."/>
            <person name="Barriuso J."/>
            <person name="Kellner H."/>
            <person name="Castanera R."/>
            <person name="Alfaro M."/>
            <person name="Ramirez L."/>
            <person name="Pisabarro A.G."/>
            <person name="Kuo A."/>
            <person name="Tritt A."/>
            <person name="Lipzen A."/>
            <person name="He G."/>
            <person name="Yan M."/>
            <person name="Ng V."/>
            <person name="Cullen D."/>
            <person name="Martin F."/>
            <person name="Rosso M.-N."/>
            <person name="Henrissat B."/>
            <person name="Hibbett D."/>
            <person name="Martinez A.T."/>
            <person name="Grigoriev I.V."/>
        </authorList>
    </citation>
    <scope>NUCLEOTIDE SEQUENCE</scope>
    <source>
        <strain evidence="9">CBS 506.95</strain>
    </source>
</reference>
<evidence type="ECO:0000313" key="9">
    <source>
        <dbReference type="EMBL" id="KAF9522255.1"/>
    </source>
</evidence>
<evidence type="ECO:0000256" key="1">
    <source>
        <dbReference type="ARBA" id="ARBA00004123"/>
    </source>
</evidence>
<sequence>MDEDCNKTSFCIPFDPPEIQIDVPSSPRNALPNSPFSERDLHDGPQLRFEAYRTAWEKCMTRITGIVQELQRSTLDAVVKEVKASYMKTLPALPHPELPIISVVNPALGENLMENICAALESPSNDVTDNEILTSSVIHLRPADFQTISAGMRGIVSGFVDKDPDTEQIKRRASTSLANYDIGTLEAWHRFRSHSQGNIRKPTLCVVLHDFEQIDPDVMQNVFYTCSKASPQLPLIFILVMSSPLTNFINLAYPRSILCRLRIRHFAAPSGPTILQEIWTKTFFDISFDPDVMFGPPLLEYLQDYFNRHNASVDAILTILQLAHLKHFSLEPLRLFVKHTPANTLSQPSAFVDALRVRLRLASKTREKNSMDVDEQDFRAPEDLITAVDKSRTEFHNHARNIRIAFGIIERIQVILERHGHKGLGWSGEKGSSSAPLEAILDILRDRSGRDVKHLVKLTRRLNAHELEDIIDELNTYFFNMPSHVRVQEQETRSHLTLLRSQIPRVDDEDADTENIQALSQRFSDWFSEYMNIKLVPIEEGRLWDIWYTGRTSVVSEILNPSVRASIIAGLLRPYEFQNESSIRSSPITKALWQLPDTSILFKRYLDSSKMINVYDWFESFKSVLDLQRIHLQEAEVSTRSSSPRKKGRSGNRAGKGKQKEPAPMSEEEEERWKTFVHARFIRALHELDYLGLLKHTGRKADHVLRTVFEIDDDGDDGDQLRGPD</sequence>
<proteinExistence type="inferred from homology"/>
<dbReference type="InterPro" id="IPR045667">
    <property type="entry name" value="ORC3_N"/>
</dbReference>
<evidence type="ECO:0000256" key="3">
    <source>
        <dbReference type="ARBA" id="ARBA00022705"/>
    </source>
</evidence>
<protein>
    <submittedName>
        <fullName evidence="9">Origin recognition complex subunit 3 N-terminus-domain-containing protein</fullName>
    </submittedName>
</protein>
<comment type="similarity">
    <text evidence="2">Belongs to the ORC3 family.</text>
</comment>
<dbReference type="PANTHER" id="PTHR12748">
    <property type="entry name" value="ORIGIN RECOGNITION COMPLEX SUBUNIT 3"/>
    <property type="match status" value="1"/>
</dbReference>
<dbReference type="GO" id="GO:0003688">
    <property type="term" value="F:DNA replication origin binding"/>
    <property type="evidence" value="ECO:0007669"/>
    <property type="project" value="TreeGrafter"/>
</dbReference>
<evidence type="ECO:0000256" key="5">
    <source>
        <dbReference type="ARBA" id="ARBA00023242"/>
    </source>
</evidence>
<comment type="subcellular location">
    <subcellularLocation>
        <location evidence="1">Nucleus</location>
    </subcellularLocation>
</comment>
<comment type="caution">
    <text evidence="9">The sequence shown here is derived from an EMBL/GenBank/DDBJ whole genome shotgun (WGS) entry which is preliminary data.</text>
</comment>
<dbReference type="Proteomes" id="UP000807306">
    <property type="component" value="Unassembled WGS sequence"/>
</dbReference>
<evidence type="ECO:0000313" key="10">
    <source>
        <dbReference type="Proteomes" id="UP000807306"/>
    </source>
</evidence>
<evidence type="ECO:0000256" key="6">
    <source>
        <dbReference type="SAM" id="MobiDB-lite"/>
    </source>
</evidence>
<dbReference type="InterPro" id="IPR020795">
    <property type="entry name" value="ORC3"/>
</dbReference>
<dbReference type="InterPro" id="IPR040855">
    <property type="entry name" value="ORC_WH_C"/>
</dbReference>
<name>A0A9P6E4C5_9AGAR</name>
<dbReference type="GO" id="GO:0005656">
    <property type="term" value="C:nuclear pre-replicative complex"/>
    <property type="evidence" value="ECO:0007669"/>
    <property type="project" value="TreeGrafter"/>
</dbReference>
<evidence type="ECO:0000256" key="4">
    <source>
        <dbReference type="ARBA" id="ARBA00023125"/>
    </source>
</evidence>
<keyword evidence="4" id="KW-0238">DNA-binding</keyword>
<feature type="domain" description="Origin recognition complex subunit 3 winged helix C-terminal" evidence="8">
    <location>
        <begin position="564"/>
        <end position="709"/>
    </location>
</feature>
<dbReference type="GO" id="GO:0031261">
    <property type="term" value="C:DNA replication preinitiation complex"/>
    <property type="evidence" value="ECO:0007669"/>
    <property type="project" value="TreeGrafter"/>
</dbReference>
<evidence type="ECO:0000256" key="2">
    <source>
        <dbReference type="ARBA" id="ARBA00010977"/>
    </source>
</evidence>
<dbReference type="Pfam" id="PF18137">
    <property type="entry name" value="WHD_ORC"/>
    <property type="match status" value="1"/>
</dbReference>
<dbReference type="PANTHER" id="PTHR12748:SF0">
    <property type="entry name" value="ORIGIN RECOGNITION COMPLEX SUBUNIT 3"/>
    <property type="match status" value="1"/>
</dbReference>
<dbReference type="Pfam" id="PF07034">
    <property type="entry name" value="ORC3_N"/>
    <property type="match status" value="1"/>
</dbReference>
<organism evidence="9 10">
    <name type="scientific">Crepidotus variabilis</name>
    <dbReference type="NCBI Taxonomy" id="179855"/>
    <lineage>
        <taxon>Eukaryota</taxon>
        <taxon>Fungi</taxon>
        <taxon>Dikarya</taxon>
        <taxon>Basidiomycota</taxon>
        <taxon>Agaricomycotina</taxon>
        <taxon>Agaricomycetes</taxon>
        <taxon>Agaricomycetidae</taxon>
        <taxon>Agaricales</taxon>
        <taxon>Agaricineae</taxon>
        <taxon>Crepidotaceae</taxon>
        <taxon>Crepidotus</taxon>
    </lineage>
</organism>
<feature type="domain" description="Origin recognition complex subunit 3 N-terminal" evidence="7">
    <location>
        <begin position="35"/>
        <end position="335"/>
    </location>
</feature>
<keyword evidence="3" id="KW-0235">DNA replication</keyword>
<dbReference type="EMBL" id="MU157954">
    <property type="protein sequence ID" value="KAF9522255.1"/>
    <property type="molecule type" value="Genomic_DNA"/>
</dbReference>
<dbReference type="OrthoDB" id="10265211at2759"/>
<accession>A0A9P6E4C5</accession>
<dbReference type="GO" id="GO:0005664">
    <property type="term" value="C:nuclear origin of replication recognition complex"/>
    <property type="evidence" value="ECO:0007669"/>
    <property type="project" value="InterPro"/>
</dbReference>